<dbReference type="AlphaFoldDB" id="A0A0W1R4P5"/>
<sequence>MSTVTVHVGTRTYRGSGIDLSVEGLAPMAVYEAVVAETTGGAETVGETAGRVVVESPNPNTGYETLWRICEKSTNSLLHSLAAAARSRGRTAPEDDERVNVEATLGSLDVPTVEMTAVRRRVADAGADEARLGERVAELRGRLQARRETDESTEGVGDVRQELSETVARLTEVETERIAAEQALERAEREAADARDARERRLRLEDRAANLARAARRRLAEGVYDEFASALRSVPGEADAGAGPQAFRGDPVTARLAAVRVADLDAPVVLSVDRFDDADAAADALDTPVVRV</sequence>
<dbReference type="OrthoDB" id="242664at2157"/>
<name>A0A0W1R4P5_9EURY</name>
<evidence type="ECO:0000313" key="2">
    <source>
        <dbReference type="EMBL" id="KTG08088.1"/>
    </source>
</evidence>
<gene>
    <name evidence="2" type="ORF">AUR64_00480</name>
</gene>
<keyword evidence="1" id="KW-0175">Coiled coil</keyword>
<dbReference type="InterPro" id="IPR057178">
    <property type="entry name" value="DUF7856"/>
</dbReference>
<feature type="coiled-coil region" evidence="1">
    <location>
        <begin position="170"/>
        <end position="214"/>
    </location>
</feature>
<proteinExistence type="predicted"/>
<reference evidence="2 3" key="1">
    <citation type="submission" date="2015-12" db="EMBL/GenBank/DDBJ databases">
        <title>Haloprofundus marisrubri gen. nov., sp. nov., an extremely halophilic archaeon isolated from the Discovery deep brine-seawater interface in the Red Sea.</title>
        <authorList>
            <person name="Zhang G."/>
            <person name="Stingl U."/>
            <person name="Rashid M."/>
        </authorList>
    </citation>
    <scope>NUCLEOTIDE SEQUENCE [LARGE SCALE GENOMIC DNA]</scope>
    <source>
        <strain evidence="2 3">SB9</strain>
    </source>
</reference>
<dbReference type="EMBL" id="LOPU01000034">
    <property type="protein sequence ID" value="KTG08088.1"/>
    <property type="molecule type" value="Genomic_DNA"/>
</dbReference>
<evidence type="ECO:0000256" key="1">
    <source>
        <dbReference type="SAM" id="Coils"/>
    </source>
</evidence>
<dbReference type="Proteomes" id="UP000054387">
    <property type="component" value="Unassembled WGS sequence"/>
</dbReference>
<keyword evidence="3" id="KW-1185">Reference proteome</keyword>
<dbReference type="Pfam" id="PF25254">
    <property type="entry name" value="DUF7856"/>
    <property type="match status" value="1"/>
</dbReference>
<evidence type="ECO:0000313" key="3">
    <source>
        <dbReference type="Proteomes" id="UP000054387"/>
    </source>
</evidence>
<protein>
    <submittedName>
        <fullName evidence="2">Uncharacterized protein</fullName>
    </submittedName>
</protein>
<accession>A0A0W1R4P5</accession>
<dbReference type="STRING" id="1514971.AUR64_00480"/>
<organism evidence="2 3">
    <name type="scientific">Haloprofundus marisrubri</name>
    <dbReference type="NCBI Taxonomy" id="1514971"/>
    <lineage>
        <taxon>Archaea</taxon>
        <taxon>Methanobacteriati</taxon>
        <taxon>Methanobacteriota</taxon>
        <taxon>Stenosarchaea group</taxon>
        <taxon>Halobacteria</taxon>
        <taxon>Halobacteriales</taxon>
        <taxon>Haloferacaceae</taxon>
        <taxon>Haloprofundus</taxon>
    </lineage>
</organism>
<dbReference type="RefSeq" id="WP_058583170.1">
    <property type="nucleotide sequence ID" value="NZ_LOPU01000034.1"/>
</dbReference>
<comment type="caution">
    <text evidence="2">The sequence shown here is derived from an EMBL/GenBank/DDBJ whole genome shotgun (WGS) entry which is preliminary data.</text>
</comment>